<organism evidence="5 6">
    <name type="scientific">Allokutzneria oryzae</name>
    <dbReference type="NCBI Taxonomy" id="1378989"/>
    <lineage>
        <taxon>Bacteria</taxon>
        <taxon>Bacillati</taxon>
        <taxon>Actinomycetota</taxon>
        <taxon>Actinomycetes</taxon>
        <taxon>Pseudonocardiales</taxon>
        <taxon>Pseudonocardiaceae</taxon>
        <taxon>Allokutzneria</taxon>
    </lineage>
</organism>
<evidence type="ECO:0000256" key="2">
    <source>
        <dbReference type="ARBA" id="ARBA00006411"/>
    </source>
</evidence>
<keyword evidence="4" id="KW-0143">Chaperone</keyword>
<comment type="caution">
    <text evidence="5">The sequence shown here is derived from an EMBL/GenBank/DDBJ whole genome shotgun (WGS) entry which is preliminary data.</text>
</comment>
<dbReference type="InterPro" id="IPR025734">
    <property type="entry name" value="EspG"/>
</dbReference>
<evidence type="ECO:0000256" key="3">
    <source>
        <dbReference type="ARBA" id="ARBA00022490"/>
    </source>
</evidence>
<evidence type="ECO:0000313" key="6">
    <source>
        <dbReference type="Proteomes" id="UP001589693"/>
    </source>
</evidence>
<protein>
    <submittedName>
        <fullName evidence="5">ESX secretion-associated protein EspG</fullName>
    </submittedName>
</protein>
<gene>
    <name evidence="5" type="ORF">ACFFQA_05775</name>
</gene>
<sequence>MRVTISALAFDVLWQHHALGEKPPALATVPSPGATMEERRELERRAWREIQPLGVNLTAAMSLLRKPPVEYFGWFGGVDRSCSAHVAVVGTAALLVVVAQDQVTLETVPAALAAEALVSALPPMPPGRGGLFSVPEKPVAQDSLLVRVHPEDADVRRCRQLLEQPRTGAGFFVSATRDRTGRRRTSSAAVHYFDTGGGRYLCVRQAGADGAPWLLVGPAAAGDLVSRLRAA</sequence>
<evidence type="ECO:0000313" key="5">
    <source>
        <dbReference type="EMBL" id="MFB9903442.1"/>
    </source>
</evidence>
<name>A0ABV5ZRC1_9PSEU</name>
<proteinExistence type="inferred from homology"/>
<reference evidence="5 6" key="1">
    <citation type="submission" date="2024-09" db="EMBL/GenBank/DDBJ databases">
        <authorList>
            <person name="Sun Q."/>
            <person name="Mori K."/>
        </authorList>
    </citation>
    <scope>NUCLEOTIDE SEQUENCE [LARGE SCALE GENOMIC DNA]</scope>
    <source>
        <strain evidence="5 6">TBRC 7907</strain>
    </source>
</reference>
<keyword evidence="3" id="KW-0963">Cytoplasm</keyword>
<comment type="similarity">
    <text evidence="2">Belongs to the EspG family.</text>
</comment>
<dbReference type="Proteomes" id="UP001589693">
    <property type="component" value="Unassembled WGS sequence"/>
</dbReference>
<evidence type="ECO:0000256" key="1">
    <source>
        <dbReference type="ARBA" id="ARBA00004496"/>
    </source>
</evidence>
<evidence type="ECO:0000256" key="4">
    <source>
        <dbReference type="ARBA" id="ARBA00023186"/>
    </source>
</evidence>
<dbReference type="Pfam" id="PF14011">
    <property type="entry name" value="ESX-1_EspG"/>
    <property type="match status" value="1"/>
</dbReference>
<dbReference type="EMBL" id="JBHLZU010000005">
    <property type="protein sequence ID" value="MFB9903442.1"/>
    <property type="molecule type" value="Genomic_DNA"/>
</dbReference>
<keyword evidence="6" id="KW-1185">Reference proteome</keyword>
<dbReference type="RefSeq" id="WP_377850582.1">
    <property type="nucleotide sequence ID" value="NZ_JBHLZU010000005.1"/>
</dbReference>
<comment type="subcellular location">
    <subcellularLocation>
        <location evidence="1">Cytoplasm</location>
    </subcellularLocation>
</comment>
<accession>A0ABV5ZRC1</accession>